<dbReference type="InterPro" id="IPR041577">
    <property type="entry name" value="RT_RNaseH_2"/>
</dbReference>
<dbReference type="Pfam" id="PF17921">
    <property type="entry name" value="Integrase_H2C2"/>
    <property type="match status" value="1"/>
</dbReference>
<gene>
    <name evidence="5" type="ORF">KSP39_PZI015654</name>
</gene>
<dbReference type="PROSITE" id="PS50879">
    <property type="entry name" value="RNASE_H_1"/>
    <property type="match status" value="1"/>
</dbReference>
<feature type="domain" description="RNase H type-1" evidence="3">
    <location>
        <begin position="1349"/>
        <end position="1478"/>
    </location>
</feature>
<keyword evidence="1" id="KW-0233">DNA recombination</keyword>
<feature type="region of interest" description="Disordered" evidence="2">
    <location>
        <begin position="500"/>
        <end position="521"/>
    </location>
</feature>
<dbReference type="InterPro" id="IPR012337">
    <property type="entry name" value="RNaseH-like_sf"/>
</dbReference>
<evidence type="ECO:0000259" key="3">
    <source>
        <dbReference type="PROSITE" id="PS50879"/>
    </source>
</evidence>
<dbReference type="Pfam" id="PF00665">
    <property type="entry name" value="rve"/>
    <property type="match status" value="1"/>
</dbReference>
<feature type="compositionally biased region" description="Gly residues" evidence="2">
    <location>
        <begin position="342"/>
        <end position="352"/>
    </location>
</feature>
<dbReference type="Gene3D" id="3.30.420.10">
    <property type="entry name" value="Ribonuclease H-like superfamily/Ribonuclease H"/>
    <property type="match status" value="2"/>
</dbReference>
<dbReference type="Pfam" id="PF00078">
    <property type="entry name" value="RVT_1"/>
    <property type="match status" value="1"/>
</dbReference>
<evidence type="ECO:0000256" key="2">
    <source>
        <dbReference type="SAM" id="MobiDB-lite"/>
    </source>
</evidence>
<reference evidence="5 6" key="1">
    <citation type="journal article" date="2022" name="Nat. Plants">
        <title>Genomes of leafy and leafless Platanthera orchids illuminate the evolution of mycoheterotrophy.</title>
        <authorList>
            <person name="Li M.H."/>
            <person name="Liu K.W."/>
            <person name="Li Z."/>
            <person name="Lu H.C."/>
            <person name="Ye Q.L."/>
            <person name="Zhang D."/>
            <person name="Wang J.Y."/>
            <person name="Li Y.F."/>
            <person name="Zhong Z.M."/>
            <person name="Liu X."/>
            <person name="Yu X."/>
            <person name="Liu D.K."/>
            <person name="Tu X.D."/>
            <person name="Liu B."/>
            <person name="Hao Y."/>
            <person name="Liao X.Y."/>
            <person name="Jiang Y.T."/>
            <person name="Sun W.H."/>
            <person name="Chen J."/>
            <person name="Chen Y.Q."/>
            <person name="Ai Y."/>
            <person name="Zhai J.W."/>
            <person name="Wu S.S."/>
            <person name="Zhou Z."/>
            <person name="Hsiao Y.Y."/>
            <person name="Wu W.L."/>
            <person name="Chen Y.Y."/>
            <person name="Lin Y.F."/>
            <person name="Hsu J.L."/>
            <person name="Li C.Y."/>
            <person name="Wang Z.W."/>
            <person name="Zhao X."/>
            <person name="Zhong W.Y."/>
            <person name="Ma X.K."/>
            <person name="Ma L."/>
            <person name="Huang J."/>
            <person name="Chen G.Z."/>
            <person name="Huang M.Z."/>
            <person name="Huang L."/>
            <person name="Peng D.H."/>
            <person name="Luo Y.B."/>
            <person name="Zou S.Q."/>
            <person name="Chen S.P."/>
            <person name="Lan S."/>
            <person name="Tsai W.C."/>
            <person name="Van de Peer Y."/>
            <person name="Liu Z.J."/>
        </authorList>
    </citation>
    <scope>NUCLEOTIDE SEQUENCE [LARGE SCALE GENOMIC DNA]</scope>
    <source>
        <strain evidence="5">Lor287</strain>
    </source>
</reference>
<feature type="region of interest" description="Disordered" evidence="2">
    <location>
        <begin position="305"/>
        <end position="414"/>
    </location>
</feature>
<feature type="compositionally biased region" description="Basic and acidic residues" evidence="2">
    <location>
        <begin position="511"/>
        <end position="521"/>
    </location>
</feature>
<dbReference type="GO" id="GO:0004523">
    <property type="term" value="F:RNA-DNA hybrid ribonuclease activity"/>
    <property type="evidence" value="ECO:0007669"/>
    <property type="project" value="InterPro"/>
</dbReference>
<dbReference type="Gene3D" id="3.10.10.10">
    <property type="entry name" value="HIV Type 1 Reverse Transcriptase, subunit A, domain 1"/>
    <property type="match status" value="1"/>
</dbReference>
<dbReference type="SUPFAM" id="SSF56672">
    <property type="entry name" value="DNA/RNA polymerases"/>
    <property type="match status" value="1"/>
</dbReference>
<dbReference type="Pfam" id="PF13456">
    <property type="entry name" value="RVT_3"/>
    <property type="match status" value="1"/>
</dbReference>
<dbReference type="InterPro" id="IPR000477">
    <property type="entry name" value="RT_dom"/>
</dbReference>
<evidence type="ECO:0000256" key="1">
    <source>
        <dbReference type="ARBA" id="ARBA00023172"/>
    </source>
</evidence>
<dbReference type="InterPro" id="IPR036397">
    <property type="entry name" value="RNaseH_sf"/>
</dbReference>
<name>A0AAP0G1T1_9ASPA</name>
<feature type="domain" description="Integrase catalytic" evidence="4">
    <location>
        <begin position="1625"/>
        <end position="1786"/>
    </location>
</feature>
<feature type="compositionally biased region" description="Basic and acidic residues" evidence="2">
    <location>
        <begin position="64"/>
        <end position="89"/>
    </location>
</feature>
<dbReference type="InterPro" id="IPR002156">
    <property type="entry name" value="RNaseH_domain"/>
</dbReference>
<dbReference type="GO" id="GO:0003676">
    <property type="term" value="F:nucleic acid binding"/>
    <property type="evidence" value="ECO:0007669"/>
    <property type="project" value="InterPro"/>
</dbReference>
<dbReference type="SUPFAM" id="SSF53098">
    <property type="entry name" value="Ribonuclease H-like"/>
    <property type="match status" value="2"/>
</dbReference>
<dbReference type="InterPro" id="IPR005162">
    <property type="entry name" value="Retrotrans_gag_dom"/>
</dbReference>
<dbReference type="Pfam" id="PF17919">
    <property type="entry name" value="RT_RNaseH_2"/>
    <property type="match status" value="1"/>
</dbReference>
<feature type="compositionally biased region" description="Gly residues" evidence="2">
    <location>
        <begin position="1"/>
        <end position="10"/>
    </location>
</feature>
<dbReference type="Proteomes" id="UP001418222">
    <property type="component" value="Unassembled WGS sequence"/>
</dbReference>
<dbReference type="CDD" id="cd00303">
    <property type="entry name" value="retropepsin_like"/>
    <property type="match status" value="1"/>
</dbReference>
<protein>
    <submittedName>
        <fullName evidence="5">Uncharacterized protein</fullName>
    </submittedName>
</protein>
<dbReference type="EMBL" id="JBBWWQ010000013">
    <property type="protein sequence ID" value="KAK8933573.1"/>
    <property type="molecule type" value="Genomic_DNA"/>
</dbReference>
<dbReference type="InterPro" id="IPR021109">
    <property type="entry name" value="Peptidase_aspartic_dom_sf"/>
</dbReference>
<dbReference type="Pfam" id="PF03732">
    <property type="entry name" value="Retrotrans_gag"/>
    <property type="match status" value="1"/>
</dbReference>
<dbReference type="InterPro" id="IPR041588">
    <property type="entry name" value="Integrase_H2C2"/>
</dbReference>
<sequence length="1886" mass="210060">MVGDAGGGGERSPSQEEYVGRTEFMSSIGGIMDLLKQLTQRGECETPSPQVSDLAPRGGADSARIGEDAPGRRPGKEVMAEGSRREVEGRELFPSPASAAPVDLVARVDQAKSLARGSPFCELVLSASVPEGFREPEMNYYVGKDDPLQHLQWFEDAVSIRPMTDAFKCRLFAITLKDKARDWFHQLPTGSIYCFEDLSRSFQLRFSTSKKRKRNPESIFLIKQRADESLAQYVDRFQEEMLDIQEVPGFALQMAFTVGLREGFFKMSLTRKASLSFEGLMEKAAKEIAMEAANPAFARKLARLTEVEQREPGGGRQPEGRRREELRGPVHPEPGWRQPGGPVQGPGRGPPQGGRNFYQGPGRFHPLGWGHGPRPLPPPPQQAMAIGRGRGRGRDRGRAGAGRRNPPEERRGEGVLPYCDFHEEEGHATATCPEFLELKRGKGGEDRQPAVRIVEVPGAGEEDRCVDRSDTGDRGGIGVIHGGVGIEATRKASLHTMYRRSVASTSQTPPPDEKITFSRRDLPDHEDPFCDALVIRTAIENFTVSRILVDNGSSVNVIFKKAFNEMRVESRRVLAADGPLFGFSGERKEVEGGVGLQVTLGGLSRNCRFVIVDAPSSYNAIFGRPLISAFRCVPSSFHQCLKLNSGGTQIRVRGDPKAARECYVTAVNTISWMEDAEELGARMEREELGRVGAGVEEDLVAEEEMAEGEELEIVVERGIAVEPVMAGEQVAGGEELRRVGAGVEEDLVAEEEMAEGEELEIVVERGIAVEPVMAGEQVAGGEELGRAGAGVEGSLVVEEEMDEGEGLEKGEGGKAQERVAAVEVSGVGCGSKDLEEELREQEEEEPSRLRAAVEVLEVEIHTKDGRKEKIKISGELTPQDQEEIRKCVEENIDVFAWSAADMPGVDADVACHRLNLDPGVRPIQQKKRAIASKMAGPIREEVEKLLRAGFISANRYPGWVSNVVMVKKGEGKWRMCIDFSLLNKACPKDCYPLPRIDALVDSAVGFSLMSFLDAFSGYHQIRMHPPDVKDVTFVTEDGCFSYNMMPFGLKNAGATYQRMMDRIFREQKGRNLEVYVDDLMVKSRDLESHVLDLQETFATVRKYKMRLNPLKCVFGASRGKFLGHLITPEGVEPNPDKVRAILELGSPRNVKEVQRLTGKLAGLSRFLSRAGERCSSFFRTLRGGKEFEWTIECEKAFAALKQQLTQTPLLQGPREGENLFLYLGVGTGAVSSVPVREEGKRQFPIYYVSRVLKKAELKYPILEKLAFALIVSARKLRPYFQAHAIQVVTDHPLRRILEGVEHSGRLAKWSIELSEFDLSYVPREAIKAQVVADFLEDYVLEAEEMEVPPVAAWKMLVDGASGRNSFGGGVILASPEGTRIEQALKIHFTLTNNQAEYEAIIAGLRLARELGIQDIRVFTDSLVVARHISGEFEVREPTLQLYLVKIKGIVGQFHSFSIQHVPREENARADLLAKHDPQAGGTMTELFRPSIEEGEVMEIDQERSWMDPFVTFLASGRLPEGDLEKKRIRYKSAYYLLKEGVLYRKTLSGLLARCVSEKEAPRVLEEVHSGECGSHSGSRTLEGRVLRQGYFWPTLRRDAEELAKRCRKCQEFAPLQLLPAQRLRTITSPWPFAIWGLDLVGPFPQASGQRRFLLVMVDYFSKWLEVKALAKVTSQVVRNFVWGEIICRHGLPLVIVTDNGPQFASREFVDFCAQLGIDLRFASVHHPRSNGQVEAANKIIVNLLKKKVENLRGSWVEQLPSVLWALRTTPNTATGETPFKLSHGSEAVIPVEFEVESPRVTAAREGEERWQFDNGEEQRLSLDLVEELRELATVRQEEVKRRMSRYFDKHIRIKQFQKGDLVLKKVDAAGREPRWGSSTPIGKVLS</sequence>
<dbReference type="Gene3D" id="2.40.70.10">
    <property type="entry name" value="Acid Proteases"/>
    <property type="match status" value="1"/>
</dbReference>
<evidence type="ECO:0000259" key="4">
    <source>
        <dbReference type="PROSITE" id="PS50994"/>
    </source>
</evidence>
<evidence type="ECO:0000313" key="5">
    <source>
        <dbReference type="EMBL" id="KAK8933573.1"/>
    </source>
</evidence>
<dbReference type="PANTHER" id="PTHR48475">
    <property type="entry name" value="RIBONUCLEASE H"/>
    <property type="match status" value="1"/>
</dbReference>
<proteinExistence type="predicted"/>
<evidence type="ECO:0000313" key="6">
    <source>
        <dbReference type="Proteomes" id="UP001418222"/>
    </source>
</evidence>
<dbReference type="Gene3D" id="1.10.340.70">
    <property type="match status" value="1"/>
</dbReference>
<organism evidence="5 6">
    <name type="scientific">Platanthera zijinensis</name>
    <dbReference type="NCBI Taxonomy" id="2320716"/>
    <lineage>
        <taxon>Eukaryota</taxon>
        <taxon>Viridiplantae</taxon>
        <taxon>Streptophyta</taxon>
        <taxon>Embryophyta</taxon>
        <taxon>Tracheophyta</taxon>
        <taxon>Spermatophyta</taxon>
        <taxon>Magnoliopsida</taxon>
        <taxon>Liliopsida</taxon>
        <taxon>Asparagales</taxon>
        <taxon>Orchidaceae</taxon>
        <taxon>Orchidoideae</taxon>
        <taxon>Orchideae</taxon>
        <taxon>Orchidinae</taxon>
        <taxon>Platanthera</taxon>
    </lineage>
</organism>
<dbReference type="PROSITE" id="PS50994">
    <property type="entry name" value="INTEGRASE"/>
    <property type="match status" value="1"/>
</dbReference>
<dbReference type="GO" id="GO:0015074">
    <property type="term" value="P:DNA integration"/>
    <property type="evidence" value="ECO:0007669"/>
    <property type="project" value="InterPro"/>
</dbReference>
<feature type="region of interest" description="Disordered" evidence="2">
    <location>
        <begin position="1"/>
        <end position="22"/>
    </location>
</feature>
<dbReference type="PANTHER" id="PTHR48475:SF2">
    <property type="entry name" value="RIBONUCLEASE H"/>
    <property type="match status" value="1"/>
</dbReference>
<feature type="region of interest" description="Disordered" evidence="2">
    <location>
        <begin position="38"/>
        <end position="89"/>
    </location>
</feature>
<dbReference type="Gene3D" id="3.30.70.270">
    <property type="match status" value="2"/>
</dbReference>
<accession>A0AAP0G1T1</accession>
<dbReference type="InterPro" id="IPR001584">
    <property type="entry name" value="Integrase_cat-core"/>
</dbReference>
<comment type="caution">
    <text evidence="5">The sequence shown here is derived from an EMBL/GenBank/DDBJ whole genome shotgun (WGS) entry which is preliminary data.</text>
</comment>
<dbReference type="InterPro" id="IPR043128">
    <property type="entry name" value="Rev_trsase/Diguanyl_cyclase"/>
</dbReference>
<dbReference type="GO" id="GO:0006310">
    <property type="term" value="P:DNA recombination"/>
    <property type="evidence" value="ECO:0007669"/>
    <property type="project" value="UniProtKB-KW"/>
</dbReference>
<dbReference type="CDD" id="cd01647">
    <property type="entry name" value="RT_LTR"/>
    <property type="match status" value="1"/>
</dbReference>
<dbReference type="CDD" id="cd09279">
    <property type="entry name" value="RNase_HI_like"/>
    <property type="match status" value="1"/>
</dbReference>
<feature type="compositionally biased region" description="Basic and acidic residues" evidence="2">
    <location>
        <begin position="305"/>
        <end position="330"/>
    </location>
</feature>
<dbReference type="InterPro" id="IPR043502">
    <property type="entry name" value="DNA/RNA_pol_sf"/>
</dbReference>
<keyword evidence="6" id="KW-1185">Reference proteome</keyword>